<feature type="transmembrane region" description="Helical" evidence="1">
    <location>
        <begin position="412"/>
        <end position="433"/>
    </location>
</feature>
<name>A0A6G0XUW0_9STRA</name>
<feature type="transmembrane region" description="Helical" evidence="1">
    <location>
        <begin position="229"/>
        <end position="249"/>
    </location>
</feature>
<feature type="transmembrane region" description="Helical" evidence="1">
    <location>
        <begin position="345"/>
        <end position="362"/>
    </location>
</feature>
<feature type="transmembrane region" description="Helical" evidence="1">
    <location>
        <begin position="293"/>
        <end position="314"/>
    </location>
</feature>
<evidence type="ECO:0000259" key="2">
    <source>
        <dbReference type="Pfam" id="PF00892"/>
    </source>
</evidence>
<sequence length="566" mass="61823">MEGQSDEVFTVSLDELSSIVGVAQEDLVAALKHEDSVDVAGTLVDSNVLAYDELSAFKGFLVGMDQLIVHEAATDTLLSEESSLLVAKPRYGSAKTRLRNAVRAIGRFKVFAKHKVERRHNTCIEKLRPEFTISIPAPKQVVHPLTPRPSRPRTHAFMIPMQSHAASHSQYVLAVEDPWHRRGSGALLRSLSSLTTLPSELSRVTLETVHDATSDEVAVQVVVTKRVPLAGYVLLTSALLTISSLGAALDLQSGVDPFVKLFWRTTASIIGFLPFAGYSIIERGWPSWNRQLVKLFAVCSFSYALFLMTFLWSLNHTSIGHAYIFNNCHSLLIVMGKFLLGSHVLFYEVVGSALGLVGGVVTTLDHTGPNPSDISAAVSPSWQGDVVALIGAIGGVFYLLTAKKLRQEMDVFVFMTLLFVMTALLHIPVFYALNIDIELSLDHHVGWFGWTQPDMLPVELYLVFVCTIVGTVGYISAMKYFDPIVVSVVMLLEPILATAIGVVFGVDTIPGILTWVGGLLVLAGTGLVVMAGSNKIESHDVTDAIHKAPPSPSMYSYKLTKKHKHF</sequence>
<reference evidence="3 4" key="1">
    <citation type="submission" date="2019-07" db="EMBL/GenBank/DDBJ databases">
        <title>Genomics analysis of Aphanomyces spp. identifies a new class of oomycete effector associated with host adaptation.</title>
        <authorList>
            <person name="Gaulin E."/>
        </authorList>
    </citation>
    <scope>NUCLEOTIDE SEQUENCE [LARGE SCALE GENOMIC DNA]</scope>
    <source>
        <strain evidence="3 4">ATCC 201684</strain>
    </source>
</reference>
<dbReference type="VEuPathDB" id="FungiDB:AeMF1_001488"/>
<dbReference type="SUPFAM" id="SSF103481">
    <property type="entry name" value="Multidrug resistance efflux transporter EmrE"/>
    <property type="match status" value="2"/>
</dbReference>
<gene>
    <name evidence="3" type="ORF">Ae201684_000939</name>
</gene>
<dbReference type="Pfam" id="PF00892">
    <property type="entry name" value="EamA"/>
    <property type="match status" value="1"/>
</dbReference>
<dbReference type="GO" id="GO:0016020">
    <property type="term" value="C:membrane"/>
    <property type="evidence" value="ECO:0007669"/>
    <property type="project" value="InterPro"/>
</dbReference>
<feature type="transmembrane region" description="Helical" evidence="1">
    <location>
        <begin position="382"/>
        <end position="400"/>
    </location>
</feature>
<feature type="transmembrane region" description="Helical" evidence="1">
    <location>
        <begin position="261"/>
        <end position="281"/>
    </location>
</feature>
<keyword evidence="1" id="KW-0812">Transmembrane</keyword>
<comment type="caution">
    <text evidence="3">The sequence shown here is derived from an EMBL/GenBank/DDBJ whole genome shotgun (WGS) entry which is preliminary data.</text>
</comment>
<dbReference type="Proteomes" id="UP000481153">
    <property type="component" value="Unassembled WGS sequence"/>
</dbReference>
<keyword evidence="4" id="KW-1185">Reference proteome</keyword>
<evidence type="ECO:0000256" key="1">
    <source>
        <dbReference type="SAM" id="Phobius"/>
    </source>
</evidence>
<feature type="transmembrane region" description="Helical" evidence="1">
    <location>
        <begin position="484"/>
        <end position="506"/>
    </location>
</feature>
<feature type="domain" description="EamA" evidence="2">
    <location>
        <begin position="384"/>
        <end position="529"/>
    </location>
</feature>
<proteinExistence type="predicted"/>
<feature type="transmembrane region" description="Helical" evidence="1">
    <location>
        <begin position="320"/>
        <end position="340"/>
    </location>
</feature>
<protein>
    <recommendedName>
        <fullName evidence="2">EamA domain-containing protein</fullName>
    </recommendedName>
</protein>
<keyword evidence="1" id="KW-0472">Membrane</keyword>
<organism evidence="3 4">
    <name type="scientific">Aphanomyces euteiches</name>
    <dbReference type="NCBI Taxonomy" id="100861"/>
    <lineage>
        <taxon>Eukaryota</taxon>
        <taxon>Sar</taxon>
        <taxon>Stramenopiles</taxon>
        <taxon>Oomycota</taxon>
        <taxon>Saprolegniomycetes</taxon>
        <taxon>Saprolegniales</taxon>
        <taxon>Verrucalvaceae</taxon>
        <taxon>Aphanomyces</taxon>
    </lineage>
</organism>
<dbReference type="PANTHER" id="PTHR22911:SF137">
    <property type="entry name" value="SOLUTE CARRIER FAMILY 35 MEMBER G2-RELATED"/>
    <property type="match status" value="1"/>
</dbReference>
<feature type="transmembrane region" description="Helical" evidence="1">
    <location>
        <begin position="512"/>
        <end position="531"/>
    </location>
</feature>
<dbReference type="PANTHER" id="PTHR22911">
    <property type="entry name" value="ACYL-MALONYL CONDENSING ENZYME-RELATED"/>
    <property type="match status" value="1"/>
</dbReference>
<evidence type="ECO:0000313" key="4">
    <source>
        <dbReference type="Proteomes" id="UP000481153"/>
    </source>
</evidence>
<dbReference type="InterPro" id="IPR000620">
    <property type="entry name" value="EamA_dom"/>
</dbReference>
<accession>A0A6G0XUW0</accession>
<evidence type="ECO:0000313" key="3">
    <source>
        <dbReference type="EMBL" id="KAF0744461.1"/>
    </source>
</evidence>
<keyword evidence="1" id="KW-1133">Transmembrane helix</keyword>
<dbReference type="EMBL" id="VJMJ01000009">
    <property type="protein sequence ID" value="KAF0744461.1"/>
    <property type="molecule type" value="Genomic_DNA"/>
</dbReference>
<dbReference type="AlphaFoldDB" id="A0A6G0XUW0"/>
<feature type="transmembrane region" description="Helical" evidence="1">
    <location>
        <begin position="460"/>
        <end position="477"/>
    </location>
</feature>
<dbReference type="InterPro" id="IPR037185">
    <property type="entry name" value="EmrE-like"/>
</dbReference>